<dbReference type="Pfam" id="PF02452">
    <property type="entry name" value="PemK_toxin"/>
    <property type="match status" value="1"/>
</dbReference>
<evidence type="ECO:0008006" key="5">
    <source>
        <dbReference type="Google" id="ProtNLM"/>
    </source>
</evidence>
<dbReference type="GO" id="GO:0004521">
    <property type="term" value="F:RNA endonuclease activity"/>
    <property type="evidence" value="ECO:0007669"/>
    <property type="project" value="TreeGrafter"/>
</dbReference>
<reference evidence="3 4" key="1">
    <citation type="journal article" date="2013" name="Int. J. Syst. Evol. Microbiol.">
        <title>Ilumatobacter nonamiense sp. nov. and Ilumatobacter coccineum sp. nov., isolated from seashore sand.</title>
        <authorList>
            <person name="Matsumoto A."/>
            <person name="Kasai H."/>
            <person name="Matsuo Y."/>
            <person name="Shizuri Y."/>
            <person name="Ichikawa N."/>
            <person name="Fujita N."/>
            <person name="Omura S."/>
            <person name="Takahashi Y."/>
        </authorList>
    </citation>
    <scope>NUCLEOTIDE SEQUENCE [LARGE SCALE GENOMIC DNA]</scope>
    <source>
        <strain evidence="4">NBRC 103263 / KCTC 29153 / YM16-304</strain>
    </source>
</reference>
<evidence type="ECO:0000313" key="3">
    <source>
        <dbReference type="EMBL" id="BAN01553.1"/>
    </source>
</evidence>
<dbReference type="AlphaFoldDB" id="A0A6C7E4V8"/>
<gene>
    <name evidence="3" type="ORF">YM304_12390</name>
</gene>
<dbReference type="PANTHER" id="PTHR33988:SF2">
    <property type="entry name" value="ENDORIBONUCLEASE MAZF"/>
    <property type="match status" value="1"/>
</dbReference>
<accession>A0A6C7E4V8</accession>
<dbReference type="InterPro" id="IPR011067">
    <property type="entry name" value="Plasmid_toxin/cell-grow_inhib"/>
</dbReference>
<dbReference type="EMBL" id="AP012057">
    <property type="protein sequence ID" value="BAN01553.1"/>
    <property type="molecule type" value="Genomic_DNA"/>
</dbReference>
<dbReference type="KEGG" id="aym:YM304_12390"/>
<keyword evidence="2" id="KW-1277">Toxin-antitoxin system</keyword>
<keyword evidence="4" id="KW-1185">Reference proteome</keyword>
<dbReference type="GO" id="GO:0003677">
    <property type="term" value="F:DNA binding"/>
    <property type="evidence" value="ECO:0007669"/>
    <property type="project" value="InterPro"/>
</dbReference>
<proteinExistence type="inferred from homology"/>
<dbReference type="SUPFAM" id="SSF50118">
    <property type="entry name" value="Cell growth inhibitor/plasmid maintenance toxic component"/>
    <property type="match status" value="1"/>
</dbReference>
<dbReference type="Proteomes" id="UP000011863">
    <property type="component" value="Chromosome"/>
</dbReference>
<organism evidence="3 4">
    <name type="scientific">Ilumatobacter coccineus (strain NBRC 103263 / KCTC 29153 / YM16-304)</name>
    <dbReference type="NCBI Taxonomy" id="1313172"/>
    <lineage>
        <taxon>Bacteria</taxon>
        <taxon>Bacillati</taxon>
        <taxon>Actinomycetota</taxon>
        <taxon>Acidimicrobiia</taxon>
        <taxon>Acidimicrobiales</taxon>
        <taxon>Ilumatobacteraceae</taxon>
        <taxon>Ilumatobacter</taxon>
    </lineage>
</organism>
<dbReference type="GO" id="GO:0016075">
    <property type="term" value="P:rRNA catabolic process"/>
    <property type="evidence" value="ECO:0007669"/>
    <property type="project" value="TreeGrafter"/>
</dbReference>
<evidence type="ECO:0000256" key="2">
    <source>
        <dbReference type="ARBA" id="ARBA00022649"/>
    </source>
</evidence>
<dbReference type="GO" id="GO:0006402">
    <property type="term" value="P:mRNA catabolic process"/>
    <property type="evidence" value="ECO:0007669"/>
    <property type="project" value="TreeGrafter"/>
</dbReference>
<evidence type="ECO:0000313" key="4">
    <source>
        <dbReference type="Proteomes" id="UP000011863"/>
    </source>
</evidence>
<sequence length="110" mass="11807">MRRGEIWTAAAGSGYAGKPRPVVIIQDDLFDATASVTVCAFTTDDTDAPLFRIPVAADEATGIRQPSRLMIDKITTVPRAKLGERIGRLSDDDMARLARSVVVFLGLATS</sequence>
<dbReference type="Gene3D" id="2.30.30.110">
    <property type="match status" value="1"/>
</dbReference>
<dbReference type="PANTHER" id="PTHR33988">
    <property type="entry name" value="ENDORIBONUCLEASE MAZF-RELATED"/>
    <property type="match status" value="1"/>
</dbReference>
<name>A0A6C7E4V8_ILUCY</name>
<dbReference type="OrthoDB" id="3196747at2"/>
<comment type="similarity">
    <text evidence="1">Belongs to the PemK/MazF family.</text>
</comment>
<dbReference type="RefSeq" id="WP_015440800.1">
    <property type="nucleotide sequence ID" value="NC_020520.1"/>
</dbReference>
<dbReference type="InterPro" id="IPR003477">
    <property type="entry name" value="PemK-like"/>
</dbReference>
<evidence type="ECO:0000256" key="1">
    <source>
        <dbReference type="ARBA" id="ARBA00007521"/>
    </source>
</evidence>
<protein>
    <recommendedName>
        <fullName evidence="5">Growth inhibitor PemK</fullName>
    </recommendedName>
</protein>